<proteinExistence type="predicted"/>
<dbReference type="EMBL" id="JACHEK010000011">
    <property type="protein sequence ID" value="MBB6146826.1"/>
    <property type="molecule type" value="Genomic_DNA"/>
</dbReference>
<dbReference type="RefSeq" id="WP_156186116.1">
    <property type="nucleotide sequence ID" value="NZ_JACHEK010000011.1"/>
</dbReference>
<gene>
    <name evidence="1" type="ORF">HNQ77_004807</name>
</gene>
<accession>A0A841JZS4</accession>
<evidence type="ECO:0000313" key="1">
    <source>
        <dbReference type="EMBL" id="MBB6146826.1"/>
    </source>
</evidence>
<sequence>MKDDVPETVSKRPALPSGWNTFADMVTDINDGDERAMNALIEEWKAYKRAQHENEPEA</sequence>
<reference evidence="1 2" key="1">
    <citation type="submission" date="2020-08" db="EMBL/GenBank/DDBJ databases">
        <title>Genomic Encyclopedia of Type Strains, Phase IV (KMG-IV): sequencing the most valuable type-strain genomes for metagenomic binning, comparative biology and taxonomic classification.</title>
        <authorList>
            <person name="Goeker M."/>
        </authorList>
    </citation>
    <scope>NUCLEOTIDE SEQUENCE [LARGE SCALE GENOMIC DNA]</scope>
    <source>
        <strain evidence="1 2">DSM 103733</strain>
    </source>
</reference>
<keyword evidence="2" id="KW-1185">Reference proteome</keyword>
<protein>
    <submittedName>
        <fullName evidence="1">Uncharacterized protein</fullName>
    </submittedName>
</protein>
<dbReference type="AlphaFoldDB" id="A0A841JZS4"/>
<name>A0A841JZS4_9BACT</name>
<evidence type="ECO:0000313" key="2">
    <source>
        <dbReference type="Proteomes" id="UP000538666"/>
    </source>
</evidence>
<organism evidence="1 2">
    <name type="scientific">Silvibacterium bohemicum</name>
    <dbReference type="NCBI Taxonomy" id="1577686"/>
    <lineage>
        <taxon>Bacteria</taxon>
        <taxon>Pseudomonadati</taxon>
        <taxon>Acidobacteriota</taxon>
        <taxon>Terriglobia</taxon>
        <taxon>Terriglobales</taxon>
        <taxon>Acidobacteriaceae</taxon>
        <taxon>Silvibacterium</taxon>
    </lineage>
</organism>
<comment type="caution">
    <text evidence="1">The sequence shown here is derived from an EMBL/GenBank/DDBJ whole genome shotgun (WGS) entry which is preliminary data.</text>
</comment>
<dbReference type="Proteomes" id="UP000538666">
    <property type="component" value="Unassembled WGS sequence"/>
</dbReference>